<dbReference type="Gene3D" id="1.10.287.110">
    <property type="entry name" value="DnaJ domain"/>
    <property type="match status" value="1"/>
</dbReference>
<dbReference type="Pfam" id="PF00684">
    <property type="entry name" value="DnaJ_CXXCXGXG"/>
    <property type="match status" value="1"/>
</dbReference>
<feature type="domain" description="CR-type" evidence="7">
    <location>
        <begin position="161"/>
        <end position="242"/>
    </location>
</feature>
<dbReference type="PROSITE" id="PS51188">
    <property type="entry name" value="ZF_CR"/>
    <property type="match status" value="1"/>
</dbReference>
<feature type="zinc finger region" description="CR-type" evidence="5">
    <location>
        <begin position="161"/>
        <end position="242"/>
    </location>
</feature>
<dbReference type="InterPro" id="IPR002939">
    <property type="entry name" value="DnaJ_C"/>
</dbReference>
<dbReference type="Gene3D" id="2.10.230.10">
    <property type="entry name" value="Heat shock protein DnaJ, cysteine-rich domain"/>
    <property type="match status" value="1"/>
</dbReference>
<dbReference type="GO" id="GO:0051082">
    <property type="term" value="F:unfolded protein binding"/>
    <property type="evidence" value="ECO:0007669"/>
    <property type="project" value="InterPro"/>
</dbReference>
<dbReference type="VEuPathDB" id="FungiDB:DIURU_004235"/>
<dbReference type="RefSeq" id="XP_034010969.1">
    <property type="nucleotide sequence ID" value="XM_034157086.1"/>
</dbReference>
<keyword evidence="2" id="KW-0677">Repeat</keyword>
<dbReference type="EMBL" id="SWFT01000122">
    <property type="protein sequence ID" value="KAA8899568.1"/>
    <property type="molecule type" value="Genomic_DNA"/>
</dbReference>
<dbReference type="InterPro" id="IPR001623">
    <property type="entry name" value="DnaJ_domain"/>
</dbReference>
<evidence type="ECO:0000256" key="4">
    <source>
        <dbReference type="ARBA" id="ARBA00022833"/>
    </source>
</evidence>
<dbReference type="InterPro" id="IPR036410">
    <property type="entry name" value="HSP_DnaJ_Cys-rich_dom_sf"/>
</dbReference>
<dbReference type="SUPFAM" id="SSF57938">
    <property type="entry name" value="DnaJ/Hsp40 cysteine-rich domain"/>
    <property type="match status" value="1"/>
</dbReference>
<dbReference type="CDD" id="cd06257">
    <property type="entry name" value="DnaJ"/>
    <property type="match status" value="1"/>
</dbReference>
<dbReference type="SMART" id="SM00271">
    <property type="entry name" value="DnaJ"/>
    <property type="match status" value="1"/>
</dbReference>
<evidence type="ECO:0000256" key="2">
    <source>
        <dbReference type="ARBA" id="ARBA00022737"/>
    </source>
</evidence>
<sequence>MDYYSVLGVSAQASTEEITKHFKRLALKYHPDKTNHDPLLTEKFKELNRAYEVLKDNRLRQIYDTKGEEGVRQEEAPPPNHHFTQGASAFSAFTQGSAQNIFTQIFSDLNSIFEQSQIPTYDFGDMKRHVEPLVSDMPRQYEQGKDIHHTCQVELGDLFYGKQIKLSLPKRSKCASCDGLGGVSPKTCRGCQGSGKVIISHFNEFSQMKQVGSCRACHGRGFYNPPAQACDDCKGAGYIKENKVLKVNLLPGSRNGDKIYLRGEGDEGPFLIPGDVIIHICERPHKFLVRRNNDLFMEKEIDLSTALLGGSIYIDDFVVDGQALHIDIEREQCPLQSGEPKLIKGYGMPINQATKGGQIEQTLEDVDFFKDVAFDMSKYSRGNLYINFTVKMPDLNSISETDATVLSSLLGSRIQTPDHGQIIGTGALTNLDNHKRRRL</sequence>
<dbReference type="InterPro" id="IPR044713">
    <property type="entry name" value="DNJA1/2-like"/>
</dbReference>
<dbReference type="Pfam" id="PF00226">
    <property type="entry name" value="DnaJ"/>
    <property type="match status" value="1"/>
</dbReference>
<dbReference type="SUPFAM" id="SSF46565">
    <property type="entry name" value="Chaperone J-domain"/>
    <property type="match status" value="1"/>
</dbReference>
<dbReference type="PROSITE" id="PS00636">
    <property type="entry name" value="DNAJ_1"/>
    <property type="match status" value="1"/>
</dbReference>
<comment type="caution">
    <text evidence="8">The sequence shown here is derived from an EMBL/GenBank/DDBJ whole genome shotgun (WGS) entry which is preliminary data.</text>
</comment>
<keyword evidence="1 5" id="KW-0479">Metal-binding</keyword>
<dbReference type="InterPro" id="IPR001305">
    <property type="entry name" value="HSP_DnaJ_Cys-rich_dom"/>
</dbReference>
<dbReference type="InterPro" id="IPR008971">
    <property type="entry name" value="HSP40/DnaJ_pept-bd"/>
</dbReference>
<accession>A0A642UI47</accession>
<gene>
    <name evidence="8" type="ORF">DIURU_004235</name>
</gene>
<dbReference type="CDD" id="cd10719">
    <property type="entry name" value="DnaJ_zf"/>
    <property type="match status" value="1"/>
</dbReference>
<dbReference type="GO" id="GO:0006457">
    <property type="term" value="P:protein folding"/>
    <property type="evidence" value="ECO:0007669"/>
    <property type="project" value="InterPro"/>
</dbReference>
<dbReference type="CDD" id="cd10747">
    <property type="entry name" value="DnaJ_C"/>
    <property type="match status" value="1"/>
</dbReference>
<dbReference type="AlphaFoldDB" id="A0A642UI47"/>
<reference evidence="8 9" key="1">
    <citation type="submission" date="2019-07" db="EMBL/GenBank/DDBJ databases">
        <title>Genome assembly of two rare yeast pathogens: Diutina rugosa and Trichomonascus ciferrii.</title>
        <authorList>
            <person name="Mixao V."/>
            <person name="Saus E."/>
            <person name="Hansen A."/>
            <person name="Lass-Flor C."/>
            <person name="Gabaldon T."/>
        </authorList>
    </citation>
    <scope>NUCLEOTIDE SEQUENCE [LARGE SCALE GENOMIC DNA]</scope>
    <source>
        <strain evidence="8 9">CBS 613</strain>
    </source>
</reference>
<dbReference type="GO" id="GO:0030544">
    <property type="term" value="F:Hsp70 protein binding"/>
    <property type="evidence" value="ECO:0007669"/>
    <property type="project" value="InterPro"/>
</dbReference>
<dbReference type="PANTHER" id="PTHR43888">
    <property type="entry name" value="DNAJ-LIKE-2, ISOFORM A-RELATED"/>
    <property type="match status" value="1"/>
</dbReference>
<dbReference type="Gene3D" id="2.60.260.20">
    <property type="entry name" value="Urease metallochaperone UreE, N-terminal domain"/>
    <property type="match status" value="2"/>
</dbReference>
<dbReference type="OMA" id="HTCEVNL"/>
<protein>
    <submittedName>
        <fullName evidence="8">Uncharacterized protein</fullName>
    </submittedName>
</protein>
<dbReference type="Pfam" id="PF01556">
    <property type="entry name" value="DnaJ_C"/>
    <property type="match status" value="1"/>
</dbReference>
<organism evidence="8 9">
    <name type="scientific">Diutina rugosa</name>
    <name type="common">Yeast</name>
    <name type="synonym">Candida rugosa</name>
    <dbReference type="NCBI Taxonomy" id="5481"/>
    <lineage>
        <taxon>Eukaryota</taxon>
        <taxon>Fungi</taxon>
        <taxon>Dikarya</taxon>
        <taxon>Ascomycota</taxon>
        <taxon>Saccharomycotina</taxon>
        <taxon>Pichiomycetes</taxon>
        <taxon>Debaryomycetaceae</taxon>
        <taxon>Diutina</taxon>
    </lineage>
</organism>
<evidence type="ECO:0000259" key="6">
    <source>
        <dbReference type="PROSITE" id="PS50076"/>
    </source>
</evidence>
<evidence type="ECO:0000313" key="8">
    <source>
        <dbReference type="EMBL" id="KAA8899568.1"/>
    </source>
</evidence>
<feature type="domain" description="J" evidence="6">
    <location>
        <begin position="2"/>
        <end position="67"/>
    </location>
</feature>
<dbReference type="GeneID" id="54782886"/>
<keyword evidence="3 5" id="KW-0863">Zinc-finger</keyword>
<keyword evidence="9" id="KW-1185">Reference proteome</keyword>
<evidence type="ECO:0000256" key="3">
    <source>
        <dbReference type="ARBA" id="ARBA00022771"/>
    </source>
</evidence>
<dbReference type="Proteomes" id="UP000449547">
    <property type="component" value="Unassembled WGS sequence"/>
</dbReference>
<dbReference type="PRINTS" id="PR00625">
    <property type="entry name" value="JDOMAIN"/>
</dbReference>
<dbReference type="GO" id="GO:0008270">
    <property type="term" value="F:zinc ion binding"/>
    <property type="evidence" value="ECO:0007669"/>
    <property type="project" value="UniProtKB-KW"/>
</dbReference>
<keyword evidence="4 5" id="KW-0862">Zinc</keyword>
<name>A0A642UI47_DIURU</name>
<evidence type="ECO:0000313" key="9">
    <source>
        <dbReference type="Proteomes" id="UP000449547"/>
    </source>
</evidence>
<evidence type="ECO:0000259" key="7">
    <source>
        <dbReference type="PROSITE" id="PS51188"/>
    </source>
</evidence>
<dbReference type="PROSITE" id="PS50076">
    <property type="entry name" value="DNAJ_2"/>
    <property type="match status" value="1"/>
</dbReference>
<proteinExistence type="predicted"/>
<dbReference type="OrthoDB" id="550424at2759"/>
<dbReference type="SUPFAM" id="SSF49493">
    <property type="entry name" value="HSP40/DnaJ peptide-binding domain"/>
    <property type="match status" value="2"/>
</dbReference>
<dbReference type="InterPro" id="IPR036869">
    <property type="entry name" value="J_dom_sf"/>
</dbReference>
<dbReference type="InterPro" id="IPR018253">
    <property type="entry name" value="DnaJ_domain_CS"/>
</dbReference>
<evidence type="ECO:0000256" key="1">
    <source>
        <dbReference type="ARBA" id="ARBA00022723"/>
    </source>
</evidence>
<evidence type="ECO:0000256" key="5">
    <source>
        <dbReference type="PROSITE-ProRule" id="PRU00546"/>
    </source>
</evidence>